<sequence>MGTYVSIYKTDRNKLLEMFTFENITAGALLDSIFYYGHDNILDEVCFVKYSSLSVLCDFFKNNNLQYEYEDTIELTKDIYESIIKWLKKELESYSLLDIANNIVGEDKALSMINVYSVLTKLSFDWENDILFFTSG</sequence>
<dbReference type="EMBL" id="AGYG01000028">
    <property type="protein sequence ID" value="ENZ34864.1"/>
    <property type="molecule type" value="Genomic_DNA"/>
</dbReference>
<dbReference type="PATRIC" id="fig|997897.5.peg.4475"/>
<evidence type="ECO:0000313" key="1">
    <source>
        <dbReference type="EMBL" id="ENZ34864.1"/>
    </source>
</evidence>
<proteinExistence type="predicted"/>
<name>R0AQ03_9FIRM</name>
<accession>R0AQ03</accession>
<protein>
    <submittedName>
        <fullName evidence="1">Uncharacterized protein</fullName>
    </submittedName>
</protein>
<gene>
    <name evidence="1" type="ORF">HMPREF1097_04254</name>
</gene>
<dbReference type="HOGENOM" id="CLU_1871780_0_0_9"/>
<reference evidence="1 2" key="1">
    <citation type="submission" date="2013-01" db="EMBL/GenBank/DDBJ databases">
        <title>The Genome Sequence of Clostridium bolteae 90B8.</title>
        <authorList>
            <consortium name="The Broad Institute Genome Sequencing Platform"/>
            <person name="Earl A."/>
            <person name="Ward D."/>
            <person name="Feldgarden M."/>
            <person name="Gevers D."/>
            <person name="Courvalin P."/>
            <person name="Lambert T."/>
            <person name="Walker B."/>
            <person name="Young S.K."/>
            <person name="Zeng Q."/>
            <person name="Gargeya S."/>
            <person name="Fitzgerald M."/>
            <person name="Haas B."/>
            <person name="Abouelleil A."/>
            <person name="Alvarado L."/>
            <person name="Arachchi H.M."/>
            <person name="Berlin A.M."/>
            <person name="Chapman S.B."/>
            <person name="Dewar J."/>
            <person name="Goldberg J."/>
            <person name="Griggs A."/>
            <person name="Gujja S."/>
            <person name="Hansen M."/>
            <person name="Howarth C."/>
            <person name="Imamovic A."/>
            <person name="Larimer J."/>
            <person name="McCowan C."/>
            <person name="Murphy C."/>
            <person name="Neiman D."/>
            <person name="Pearson M."/>
            <person name="Priest M."/>
            <person name="Roberts A."/>
            <person name="Saif S."/>
            <person name="Shea T."/>
            <person name="Sisk P."/>
            <person name="Sykes S."/>
            <person name="Wortman J."/>
            <person name="Nusbaum C."/>
            <person name="Birren B."/>
        </authorList>
    </citation>
    <scope>NUCLEOTIDE SEQUENCE [LARGE SCALE GENOMIC DNA]</scope>
    <source>
        <strain evidence="1 2">90B8</strain>
    </source>
</reference>
<dbReference type="RefSeq" id="WP_002573401.1">
    <property type="nucleotide sequence ID" value="NZ_KB851156.1"/>
</dbReference>
<evidence type="ECO:0000313" key="2">
    <source>
        <dbReference type="Proteomes" id="UP000013041"/>
    </source>
</evidence>
<organism evidence="1 2">
    <name type="scientific">Enterocloster bolteae 90B8</name>
    <dbReference type="NCBI Taxonomy" id="997897"/>
    <lineage>
        <taxon>Bacteria</taxon>
        <taxon>Bacillati</taxon>
        <taxon>Bacillota</taxon>
        <taxon>Clostridia</taxon>
        <taxon>Lachnospirales</taxon>
        <taxon>Lachnospiraceae</taxon>
        <taxon>Enterocloster</taxon>
    </lineage>
</organism>
<comment type="caution">
    <text evidence="1">The sequence shown here is derived from an EMBL/GenBank/DDBJ whole genome shotgun (WGS) entry which is preliminary data.</text>
</comment>
<dbReference type="AlphaFoldDB" id="R0AQ03"/>
<dbReference type="Proteomes" id="UP000013041">
    <property type="component" value="Unassembled WGS sequence"/>
</dbReference>